<reference evidence="2 3" key="1">
    <citation type="journal article" date="2018" name="Appl. Microbiol. Biotechnol.">
        <title>Characterization of the caprolactam degradation pathway in Pseudomonas jessenii using mass spectrometry-based proteomics.</title>
        <authorList>
            <person name="Otzen M."/>
            <person name="Palacio C."/>
            <person name="Janssen D.B."/>
        </authorList>
    </citation>
    <scope>NUCLEOTIDE SEQUENCE [LARGE SCALE GENOMIC DNA]</scope>
    <source>
        <strain evidence="2 3">GO3</strain>
    </source>
</reference>
<dbReference type="Proteomes" id="UP000247437">
    <property type="component" value="Unassembled WGS sequence"/>
</dbReference>
<comment type="caution">
    <text evidence="2">The sequence shown here is derived from an EMBL/GenBank/DDBJ whole genome shotgun (WGS) entry which is preliminary data.</text>
</comment>
<name>A0A2W0ENX4_PSEJE</name>
<dbReference type="AlphaFoldDB" id="A0A2W0ENX4"/>
<sequence>MGWMNRALSTVTEGQESHASNPSLKVSKRRLIRLRSYLRAFLTLAVWYQMQENPKKFNQM</sequence>
<accession>A0A2W0ENX4</accession>
<organism evidence="2 3">
    <name type="scientific">Pseudomonas jessenii</name>
    <dbReference type="NCBI Taxonomy" id="77298"/>
    <lineage>
        <taxon>Bacteria</taxon>
        <taxon>Pseudomonadati</taxon>
        <taxon>Pseudomonadota</taxon>
        <taxon>Gammaproteobacteria</taxon>
        <taxon>Pseudomonadales</taxon>
        <taxon>Pseudomonadaceae</taxon>
        <taxon>Pseudomonas</taxon>
    </lineage>
</organism>
<feature type="region of interest" description="Disordered" evidence="1">
    <location>
        <begin position="1"/>
        <end position="23"/>
    </location>
</feature>
<evidence type="ECO:0000256" key="1">
    <source>
        <dbReference type="SAM" id="MobiDB-lite"/>
    </source>
</evidence>
<dbReference type="EMBL" id="PDLL01000172">
    <property type="protein sequence ID" value="PYY69657.1"/>
    <property type="molecule type" value="Genomic_DNA"/>
</dbReference>
<proteinExistence type="predicted"/>
<protein>
    <submittedName>
        <fullName evidence="2">Uncharacterized protein</fullName>
    </submittedName>
</protein>
<gene>
    <name evidence="2" type="ORF">CRX42_15370</name>
</gene>
<evidence type="ECO:0000313" key="3">
    <source>
        <dbReference type="Proteomes" id="UP000247437"/>
    </source>
</evidence>
<evidence type="ECO:0000313" key="2">
    <source>
        <dbReference type="EMBL" id="PYY69657.1"/>
    </source>
</evidence>
<feature type="compositionally biased region" description="Polar residues" evidence="1">
    <location>
        <begin position="7"/>
        <end position="23"/>
    </location>
</feature>